<organism evidence="2 3">
    <name type="scientific">Oerskovia douganii</name>
    <dbReference type="NCBI Taxonomy" id="2762210"/>
    <lineage>
        <taxon>Bacteria</taxon>
        <taxon>Bacillati</taxon>
        <taxon>Actinomycetota</taxon>
        <taxon>Actinomycetes</taxon>
        <taxon>Micrococcales</taxon>
        <taxon>Cellulomonadaceae</taxon>
        <taxon>Oerskovia</taxon>
    </lineage>
</organism>
<evidence type="ECO:0000313" key="2">
    <source>
        <dbReference type="EMBL" id="MBE7700644.1"/>
    </source>
</evidence>
<comment type="caution">
    <text evidence="2">The sequence shown here is derived from an EMBL/GenBank/DDBJ whole genome shotgun (WGS) entry which is preliminary data.</text>
</comment>
<dbReference type="RefSeq" id="WP_191805002.1">
    <property type="nucleotide sequence ID" value="NZ_JACSPN010000011.1"/>
</dbReference>
<evidence type="ECO:0000256" key="1">
    <source>
        <dbReference type="SAM" id="SignalP"/>
    </source>
</evidence>
<reference evidence="2 3" key="1">
    <citation type="submission" date="2020-08" db="EMBL/GenBank/DDBJ databases">
        <title>A Genomic Blueprint of the Chicken Gut Microbiome.</title>
        <authorList>
            <person name="Gilroy R."/>
            <person name="Ravi A."/>
            <person name="Getino M."/>
            <person name="Pursley I."/>
            <person name="Horton D.L."/>
            <person name="Alikhan N.-F."/>
            <person name="Baker D."/>
            <person name="Gharbi K."/>
            <person name="Hall N."/>
            <person name="Watson M."/>
            <person name="Adriaenssens E.M."/>
            <person name="Foster-Nyarko E."/>
            <person name="Jarju S."/>
            <person name="Secka A."/>
            <person name="Antonio M."/>
            <person name="Oren A."/>
            <person name="Chaudhuri R."/>
            <person name="La Ragione R.M."/>
            <person name="Hildebrand F."/>
            <person name="Pallen M.J."/>
        </authorList>
    </citation>
    <scope>NUCLEOTIDE SEQUENCE [LARGE SCALE GENOMIC DNA]</scope>
    <source>
        <strain evidence="2 3">Sa1BUA8</strain>
    </source>
</reference>
<name>A0A9D5Z006_9CELL</name>
<keyword evidence="1" id="KW-0732">Signal</keyword>
<keyword evidence="3" id="KW-1185">Reference proteome</keyword>
<feature type="chain" id="PRO_5039260517" description="Secreted protein" evidence="1">
    <location>
        <begin position="25"/>
        <end position="127"/>
    </location>
</feature>
<protein>
    <recommendedName>
        <fullName evidence="4">Secreted protein</fullName>
    </recommendedName>
</protein>
<dbReference type="EMBL" id="JACSPN010000011">
    <property type="protein sequence ID" value="MBE7700644.1"/>
    <property type="molecule type" value="Genomic_DNA"/>
</dbReference>
<proteinExistence type="predicted"/>
<evidence type="ECO:0008006" key="4">
    <source>
        <dbReference type="Google" id="ProtNLM"/>
    </source>
</evidence>
<dbReference type="Proteomes" id="UP000822993">
    <property type="component" value="Unassembled WGS sequence"/>
</dbReference>
<accession>A0A9D5Z006</accession>
<dbReference type="AlphaFoldDB" id="A0A9D5Z006"/>
<evidence type="ECO:0000313" key="3">
    <source>
        <dbReference type="Proteomes" id="UP000822993"/>
    </source>
</evidence>
<sequence length="127" mass="13562">MRHAKKLASVAIGAFLVISMGVSAASAASVTTAGAKVEDRRQYWSGPKEWRHELKVTDTAGDGHFVSGPWESNLGSSGSVTNKGGDFTATTWVSVTRHAEKVSRIKACRSNTGLKPMTCSSWKDTGY</sequence>
<gene>
    <name evidence="2" type="ORF">H9623_10030</name>
</gene>
<feature type="signal peptide" evidence="1">
    <location>
        <begin position="1"/>
        <end position="24"/>
    </location>
</feature>